<reference evidence="2 3" key="1">
    <citation type="submission" date="2017-09" db="EMBL/GenBank/DDBJ databases">
        <title>Bacterial strain isolated from the female urinary microbiota.</title>
        <authorList>
            <person name="Thomas-White K."/>
            <person name="Kumar N."/>
            <person name="Forster S."/>
            <person name="Putonti C."/>
            <person name="Lawley T."/>
            <person name="Wolfe A.J."/>
        </authorList>
    </citation>
    <scope>NUCLEOTIDE SEQUENCE [LARGE SCALE GENOMIC DNA]</scope>
    <source>
        <strain evidence="2 3">UMB0908</strain>
    </source>
</reference>
<dbReference type="STRING" id="1725.WU86_05320"/>
<feature type="transmembrane region" description="Helical" evidence="1">
    <location>
        <begin position="143"/>
        <end position="164"/>
    </location>
</feature>
<dbReference type="Proteomes" id="UP000235363">
    <property type="component" value="Unassembled WGS sequence"/>
</dbReference>
<organism evidence="2 3">
    <name type="scientific">Corynebacterium xerosis</name>
    <dbReference type="NCBI Taxonomy" id="1725"/>
    <lineage>
        <taxon>Bacteria</taxon>
        <taxon>Bacillati</taxon>
        <taxon>Actinomycetota</taxon>
        <taxon>Actinomycetes</taxon>
        <taxon>Mycobacteriales</taxon>
        <taxon>Corynebacteriaceae</taxon>
        <taxon>Corynebacterium</taxon>
    </lineage>
</organism>
<dbReference type="EMBL" id="PNHF01000018">
    <property type="protein sequence ID" value="PMC61959.1"/>
    <property type="molecule type" value="Genomic_DNA"/>
</dbReference>
<keyword evidence="1" id="KW-0472">Membrane</keyword>
<feature type="transmembrane region" description="Helical" evidence="1">
    <location>
        <begin position="74"/>
        <end position="96"/>
    </location>
</feature>
<keyword evidence="1" id="KW-1133">Transmembrane helix</keyword>
<comment type="caution">
    <text evidence="2">The sequence shown here is derived from an EMBL/GenBank/DDBJ whole genome shotgun (WGS) entry which is preliminary data.</text>
</comment>
<evidence type="ECO:0000256" key="1">
    <source>
        <dbReference type="SAM" id="Phobius"/>
    </source>
</evidence>
<keyword evidence="1" id="KW-0812">Transmembrane</keyword>
<protein>
    <submittedName>
        <fullName evidence="2">Uncharacterized protein</fullName>
    </submittedName>
</protein>
<proteinExistence type="predicted"/>
<dbReference type="AlphaFoldDB" id="A0A2N6SY18"/>
<name>A0A2N6SY18_9CORY</name>
<feature type="transmembrane region" description="Helical" evidence="1">
    <location>
        <begin position="25"/>
        <end position="46"/>
    </location>
</feature>
<gene>
    <name evidence="2" type="ORF">CJ204_08465</name>
</gene>
<feature type="transmembrane region" description="Helical" evidence="1">
    <location>
        <begin position="108"/>
        <end position="131"/>
    </location>
</feature>
<evidence type="ECO:0000313" key="2">
    <source>
        <dbReference type="EMBL" id="PMC61959.1"/>
    </source>
</evidence>
<evidence type="ECO:0000313" key="3">
    <source>
        <dbReference type="Proteomes" id="UP000235363"/>
    </source>
</evidence>
<accession>A0A2N6SY18</accession>
<sequence length="179" mass="18632">MAMNARPDSTPHRTTPFHAAQASRLWRIAIAIYLPALALNVATAMLNWDRMIDAAMSGTTGTVVPTEGQAQTSILISVVFATVMQGLVALACWILSGKLLRGSAAARMILSVAAMVFTVNAVLAVIAMITGANESGVSGAADFIDSTVTVLIVAGSAIAAWATVQSYRGADNRAFFTTT</sequence>